<organism evidence="9 10">
    <name type="scientific">Candidatus Eisenbergiella merdavium</name>
    <dbReference type="NCBI Taxonomy" id="2838551"/>
    <lineage>
        <taxon>Bacteria</taxon>
        <taxon>Bacillati</taxon>
        <taxon>Bacillota</taxon>
        <taxon>Clostridia</taxon>
        <taxon>Lachnospirales</taxon>
        <taxon>Lachnospiraceae</taxon>
        <taxon>Eisenbergiella</taxon>
    </lineage>
</organism>
<keyword evidence="9" id="KW-0645">Protease</keyword>
<dbReference type="EMBL" id="DWWS01000021">
    <property type="protein sequence ID" value="HJC23327.1"/>
    <property type="molecule type" value="Genomic_DNA"/>
</dbReference>
<dbReference type="GO" id="GO:0016020">
    <property type="term" value="C:membrane"/>
    <property type="evidence" value="ECO:0007669"/>
    <property type="project" value="UniProtKB-SubCell"/>
</dbReference>
<dbReference type="Gene3D" id="1.20.1540.10">
    <property type="entry name" value="Rhomboid-like"/>
    <property type="match status" value="1"/>
</dbReference>
<dbReference type="PROSITE" id="PS51257">
    <property type="entry name" value="PROKAR_LIPOPROTEIN"/>
    <property type="match status" value="1"/>
</dbReference>
<protein>
    <submittedName>
        <fullName evidence="9">Rhomboid family intramembrane serine protease</fullName>
    </submittedName>
</protein>
<evidence type="ECO:0000256" key="3">
    <source>
        <dbReference type="ARBA" id="ARBA00022692"/>
    </source>
</evidence>
<feature type="transmembrane region" description="Helical" evidence="7">
    <location>
        <begin position="128"/>
        <end position="146"/>
    </location>
</feature>
<keyword evidence="5 7" id="KW-1133">Transmembrane helix</keyword>
<keyword evidence="3 7" id="KW-0812">Transmembrane</keyword>
<accession>A0A9D2SQC1</accession>
<evidence type="ECO:0000313" key="10">
    <source>
        <dbReference type="Proteomes" id="UP000823891"/>
    </source>
</evidence>
<dbReference type="InterPro" id="IPR022764">
    <property type="entry name" value="Peptidase_S54_rhomboid_dom"/>
</dbReference>
<evidence type="ECO:0000313" key="9">
    <source>
        <dbReference type="EMBL" id="HJC23327.1"/>
    </source>
</evidence>
<dbReference type="Pfam" id="PF01694">
    <property type="entry name" value="Rhomboid"/>
    <property type="match status" value="1"/>
</dbReference>
<sequence>MRIQQSGWEMKRNLDKIPWCSAILTAANVLVFLACQIWGNFLYAKGAFSVLYLIRNGEYYRLVTSMFLHADISHLANNLILLYFGGEIVEKTVGKVRYLILFFLSGICGNLLSAVYELTTGSFYESVGASGAVFGLTGGLLYLVVARKGMAAAISMQRMALMVVLSLYSGFQSVRVNNAAHLGGLLSGFLAAFLLCHVGRLPGDRLRRSD</sequence>
<dbReference type="SUPFAM" id="SSF144091">
    <property type="entry name" value="Rhomboid-like"/>
    <property type="match status" value="1"/>
</dbReference>
<feature type="transmembrane region" description="Helical" evidence="7">
    <location>
        <begin position="20"/>
        <end position="39"/>
    </location>
</feature>
<evidence type="ECO:0000259" key="8">
    <source>
        <dbReference type="Pfam" id="PF01694"/>
    </source>
</evidence>
<feature type="transmembrane region" description="Helical" evidence="7">
    <location>
        <begin position="158"/>
        <end position="174"/>
    </location>
</feature>
<feature type="transmembrane region" description="Helical" evidence="7">
    <location>
        <begin position="96"/>
        <end position="116"/>
    </location>
</feature>
<comment type="caution">
    <text evidence="9">The sequence shown here is derived from an EMBL/GenBank/DDBJ whole genome shotgun (WGS) entry which is preliminary data.</text>
</comment>
<reference evidence="9" key="1">
    <citation type="journal article" date="2021" name="PeerJ">
        <title>Extensive microbial diversity within the chicken gut microbiome revealed by metagenomics and culture.</title>
        <authorList>
            <person name="Gilroy R."/>
            <person name="Ravi A."/>
            <person name="Getino M."/>
            <person name="Pursley I."/>
            <person name="Horton D.L."/>
            <person name="Alikhan N.F."/>
            <person name="Baker D."/>
            <person name="Gharbi K."/>
            <person name="Hall N."/>
            <person name="Watson M."/>
            <person name="Adriaenssens E.M."/>
            <person name="Foster-Nyarko E."/>
            <person name="Jarju S."/>
            <person name="Secka A."/>
            <person name="Antonio M."/>
            <person name="Oren A."/>
            <person name="Chaudhuri R.R."/>
            <person name="La Ragione R."/>
            <person name="Hildebrand F."/>
            <person name="Pallen M.J."/>
        </authorList>
    </citation>
    <scope>NUCLEOTIDE SEQUENCE</scope>
    <source>
        <strain evidence="9">USAMLcec2-132</strain>
    </source>
</reference>
<comment type="similarity">
    <text evidence="2">Belongs to the peptidase S54 family.</text>
</comment>
<feature type="transmembrane region" description="Helical" evidence="7">
    <location>
        <begin position="180"/>
        <end position="199"/>
    </location>
</feature>
<evidence type="ECO:0000256" key="1">
    <source>
        <dbReference type="ARBA" id="ARBA00004141"/>
    </source>
</evidence>
<dbReference type="PANTHER" id="PTHR43731">
    <property type="entry name" value="RHOMBOID PROTEASE"/>
    <property type="match status" value="1"/>
</dbReference>
<evidence type="ECO:0000256" key="6">
    <source>
        <dbReference type="ARBA" id="ARBA00023136"/>
    </source>
</evidence>
<feature type="transmembrane region" description="Helical" evidence="7">
    <location>
        <begin position="59"/>
        <end position="84"/>
    </location>
</feature>
<proteinExistence type="inferred from homology"/>
<feature type="domain" description="Peptidase S54 rhomboid" evidence="8">
    <location>
        <begin position="57"/>
        <end position="197"/>
    </location>
</feature>
<name>A0A9D2SQC1_9FIRM</name>
<evidence type="ECO:0000256" key="7">
    <source>
        <dbReference type="SAM" id="Phobius"/>
    </source>
</evidence>
<comment type="subcellular location">
    <subcellularLocation>
        <location evidence="1">Membrane</location>
        <topology evidence="1">Multi-pass membrane protein</topology>
    </subcellularLocation>
</comment>
<dbReference type="Proteomes" id="UP000823891">
    <property type="component" value="Unassembled WGS sequence"/>
</dbReference>
<dbReference type="InterPro" id="IPR050925">
    <property type="entry name" value="Rhomboid_protease_S54"/>
</dbReference>
<evidence type="ECO:0000256" key="5">
    <source>
        <dbReference type="ARBA" id="ARBA00022989"/>
    </source>
</evidence>
<dbReference type="InterPro" id="IPR035952">
    <property type="entry name" value="Rhomboid-like_sf"/>
</dbReference>
<reference evidence="9" key="2">
    <citation type="submission" date="2021-04" db="EMBL/GenBank/DDBJ databases">
        <authorList>
            <person name="Gilroy R."/>
        </authorList>
    </citation>
    <scope>NUCLEOTIDE SEQUENCE</scope>
    <source>
        <strain evidence="9">USAMLcec2-132</strain>
    </source>
</reference>
<dbReference type="GO" id="GO:0006508">
    <property type="term" value="P:proteolysis"/>
    <property type="evidence" value="ECO:0007669"/>
    <property type="project" value="UniProtKB-KW"/>
</dbReference>
<keyword evidence="6 7" id="KW-0472">Membrane</keyword>
<keyword evidence="4" id="KW-0378">Hydrolase</keyword>
<dbReference type="AlphaFoldDB" id="A0A9D2SQC1"/>
<dbReference type="GO" id="GO:0004252">
    <property type="term" value="F:serine-type endopeptidase activity"/>
    <property type="evidence" value="ECO:0007669"/>
    <property type="project" value="InterPro"/>
</dbReference>
<evidence type="ECO:0000256" key="2">
    <source>
        <dbReference type="ARBA" id="ARBA00009045"/>
    </source>
</evidence>
<evidence type="ECO:0000256" key="4">
    <source>
        <dbReference type="ARBA" id="ARBA00022801"/>
    </source>
</evidence>
<gene>
    <name evidence="9" type="ORF">H9761_06445</name>
</gene>
<dbReference type="PANTHER" id="PTHR43731:SF14">
    <property type="entry name" value="PRESENILIN-ASSOCIATED RHOMBOID-LIKE PROTEIN, MITOCHONDRIAL"/>
    <property type="match status" value="1"/>
</dbReference>